<evidence type="ECO:0000313" key="2">
    <source>
        <dbReference type="Proteomes" id="UP000825935"/>
    </source>
</evidence>
<dbReference type="AlphaFoldDB" id="A0A8T2RCF4"/>
<evidence type="ECO:0000313" key="1">
    <source>
        <dbReference type="EMBL" id="KAH7293205.1"/>
    </source>
</evidence>
<sequence>MEPFRNLHSAFCERLCTIVLELCSSMYLSFVAQQVYGGRMRCRYRPDGQWEKILPAIRDVFCSTLHLARVFCTTSEHFRWPLPLELYKHDVCRMMSCWR</sequence>
<gene>
    <name evidence="1" type="ORF">KP509_28G015500</name>
</gene>
<dbReference type="EMBL" id="CM035433">
    <property type="protein sequence ID" value="KAH7293205.1"/>
    <property type="molecule type" value="Genomic_DNA"/>
</dbReference>
<organism evidence="1 2">
    <name type="scientific">Ceratopteris richardii</name>
    <name type="common">Triangle waterfern</name>
    <dbReference type="NCBI Taxonomy" id="49495"/>
    <lineage>
        <taxon>Eukaryota</taxon>
        <taxon>Viridiplantae</taxon>
        <taxon>Streptophyta</taxon>
        <taxon>Embryophyta</taxon>
        <taxon>Tracheophyta</taxon>
        <taxon>Polypodiopsida</taxon>
        <taxon>Polypodiidae</taxon>
        <taxon>Polypodiales</taxon>
        <taxon>Pteridineae</taxon>
        <taxon>Pteridaceae</taxon>
        <taxon>Parkerioideae</taxon>
        <taxon>Ceratopteris</taxon>
    </lineage>
</organism>
<accession>A0A8T2RCF4</accession>
<comment type="caution">
    <text evidence="1">The sequence shown here is derived from an EMBL/GenBank/DDBJ whole genome shotgun (WGS) entry which is preliminary data.</text>
</comment>
<protein>
    <submittedName>
        <fullName evidence="1">Uncharacterized protein</fullName>
    </submittedName>
</protein>
<name>A0A8T2RCF4_CERRI</name>
<dbReference type="Proteomes" id="UP000825935">
    <property type="component" value="Chromosome 28"/>
</dbReference>
<reference evidence="1" key="1">
    <citation type="submission" date="2021-08" db="EMBL/GenBank/DDBJ databases">
        <title>WGS assembly of Ceratopteris richardii.</title>
        <authorList>
            <person name="Marchant D.B."/>
            <person name="Chen G."/>
            <person name="Jenkins J."/>
            <person name="Shu S."/>
            <person name="Leebens-Mack J."/>
            <person name="Grimwood J."/>
            <person name="Schmutz J."/>
            <person name="Soltis P."/>
            <person name="Soltis D."/>
            <person name="Chen Z.-H."/>
        </authorList>
    </citation>
    <scope>NUCLEOTIDE SEQUENCE</scope>
    <source>
        <strain evidence="1">Whitten #5841</strain>
        <tissue evidence="1">Leaf</tissue>
    </source>
</reference>
<proteinExistence type="predicted"/>
<keyword evidence="2" id="KW-1185">Reference proteome</keyword>